<organism evidence="1 2">
    <name type="scientific">Geomesophilobacter sediminis</name>
    <dbReference type="NCBI Taxonomy" id="2798584"/>
    <lineage>
        <taxon>Bacteria</taxon>
        <taxon>Pseudomonadati</taxon>
        <taxon>Thermodesulfobacteriota</taxon>
        <taxon>Desulfuromonadia</taxon>
        <taxon>Geobacterales</taxon>
        <taxon>Geobacteraceae</taxon>
        <taxon>Geomesophilobacter</taxon>
    </lineage>
</organism>
<reference evidence="1" key="1">
    <citation type="submission" date="2020-12" db="EMBL/GenBank/DDBJ databases">
        <title>Geomonas sp. Red875, isolated from river sediment.</title>
        <authorList>
            <person name="Xu Z."/>
            <person name="Zhang Z."/>
            <person name="Masuda Y."/>
            <person name="Itoh H."/>
            <person name="Senoo K."/>
        </authorList>
    </citation>
    <scope>NUCLEOTIDE SEQUENCE</scope>
    <source>
        <strain evidence="1">Red875</strain>
    </source>
</reference>
<evidence type="ECO:0000313" key="1">
    <source>
        <dbReference type="EMBL" id="MBJ6723526.1"/>
    </source>
</evidence>
<dbReference type="Proteomes" id="UP000636888">
    <property type="component" value="Unassembled WGS sequence"/>
</dbReference>
<name>A0A8J7LXQ6_9BACT</name>
<dbReference type="AlphaFoldDB" id="A0A8J7LXQ6"/>
<proteinExistence type="predicted"/>
<dbReference type="EMBL" id="JAEMHM010000002">
    <property type="protein sequence ID" value="MBJ6723526.1"/>
    <property type="molecule type" value="Genomic_DNA"/>
</dbReference>
<keyword evidence="2" id="KW-1185">Reference proteome</keyword>
<accession>A0A8J7LXQ6</accession>
<dbReference type="RefSeq" id="WP_199382371.1">
    <property type="nucleotide sequence ID" value="NZ_JAEMHM010000002.1"/>
</dbReference>
<comment type="caution">
    <text evidence="1">The sequence shown here is derived from an EMBL/GenBank/DDBJ whole genome shotgun (WGS) entry which is preliminary data.</text>
</comment>
<protein>
    <submittedName>
        <fullName evidence="1">Uncharacterized protein</fullName>
    </submittedName>
</protein>
<sequence>MLRKPRGGKIAISGGGKYHCSKGMSTKNRRQNADSLAMQVLTQWCGC</sequence>
<gene>
    <name evidence="1" type="ORF">JFN93_02280</name>
</gene>
<evidence type="ECO:0000313" key="2">
    <source>
        <dbReference type="Proteomes" id="UP000636888"/>
    </source>
</evidence>